<dbReference type="RefSeq" id="WP_111344602.1">
    <property type="nucleotide sequence ID" value="NZ_QLII01000001.1"/>
</dbReference>
<keyword evidence="4" id="KW-0808">Transferase</keyword>
<evidence type="ECO:0000259" key="7">
    <source>
        <dbReference type="PROSITE" id="PS50113"/>
    </source>
</evidence>
<feature type="domain" description="PAC" evidence="7">
    <location>
        <begin position="93"/>
        <end position="145"/>
    </location>
</feature>
<protein>
    <recommendedName>
        <fullName evidence="2">histidine kinase</fullName>
        <ecNumber evidence="2">2.7.13.3</ecNumber>
    </recommendedName>
</protein>
<evidence type="ECO:0000259" key="6">
    <source>
        <dbReference type="PROSITE" id="PS50112"/>
    </source>
</evidence>
<dbReference type="PANTHER" id="PTHR43304:SF1">
    <property type="entry name" value="PAC DOMAIN-CONTAINING PROTEIN"/>
    <property type="match status" value="1"/>
</dbReference>
<dbReference type="InterPro" id="IPR000700">
    <property type="entry name" value="PAS-assoc_C"/>
</dbReference>
<dbReference type="PROSITE" id="PS50113">
    <property type="entry name" value="PAC"/>
    <property type="match status" value="2"/>
</dbReference>
<evidence type="ECO:0000313" key="8">
    <source>
        <dbReference type="EMBL" id="RAI75798.1"/>
    </source>
</evidence>
<keyword evidence="3" id="KW-0597">Phosphoprotein</keyword>
<dbReference type="Gene3D" id="1.10.287.130">
    <property type="match status" value="1"/>
</dbReference>
<proteinExistence type="predicted"/>
<feature type="domain" description="PAS" evidence="6">
    <location>
        <begin position="18"/>
        <end position="91"/>
    </location>
</feature>
<accession>A0A327NST2</accession>
<dbReference type="Gene3D" id="3.30.450.20">
    <property type="entry name" value="PAS domain"/>
    <property type="match status" value="1"/>
</dbReference>
<evidence type="ECO:0000256" key="3">
    <source>
        <dbReference type="ARBA" id="ARBA00022553"/>
    </source>
</evidence>
<dbReference type="InterPro" id="IPR013655">
    <property type="entry name" value="PAS_fold_3"/>
</dbReference>
<evidence type="ECO:0000256" key="2">
    <source>
        <dbReference type="ARBA" id="ARBA00012438"/>
    </source>
</evidence>
<dbReference type="PROSITE" id="PS50112">
    <property type="entry name" value="PAS"/>
    <property type="match status" value="1"/>
</dbReference>
<gene>
    <name evidence="8" type="ORF">HMF3257_19490</name>
</gene>
<dbReference type="InterPro" id="IPR000014">
    <property type="entry name" value="PAS"/>
</dbReference>
<dbReference type="Proteomes" id="UP000249016">
    <property type="component" value="Unassembled WGS sequence"/>
</dbReference>
<organism evidence="8 9">
    <name type="scientific">Spirosoma telluris</name>
    <dbReference type="NCBI Taxonomy" id="2183553"/>
    <lineage>
        <taxon>Bacteria</taxon>
        <taxon>Pseudomonadati</taxon>
        <taxon>Bacteroidota</taxon>
        <taxon>Cytophagia</taxon>
        <taxon>Cytophagales</taxon>
        <taxon>Cytophagaceae</taxon>
        <taxon>Spirosoma</taxon>
    </lineage>
</organism>
<keyword evidence="5" id="KW-0418">Kinase</keyword>
<dbReference type="InterPro" id="IPR003661">
    <property type="entry name" value="HisK_dim/P_dom"/>
</dbReference>
<dbReference type="EC" id="2.7.13.3" evidence="2"/>
<dbReference type="EMBL" id="QLII01000001">
    <property type="protein sequence ID" value="RAI75798.1"/>
    <property type="molecule type" value="Genomic_DNA"/>
</dbReference>
<dbReference type="CDD" id="cd00082">
    <property type="entry name" value="HisKA"/>
    <property type="match status" value="1"/>
</dbReference>
<comment type="catalytic activity">
    <reaction evidence="1">
        <text>ATP + protein L-histidine = ADP + protein N-phospho-L-histidine.</text>
        <dbReference type="EC" id="2.7.13.3"/>
    </reaction>
</comment>
<dbReference type="InterPro" id="IPR001610">
    <property type="entry name" value="PAC"/>
</dbReference>
<dbReference type="GO" id="GO:0000155">
    <property type="term" value="F:phosphorelay sensor kinase activity"/>
    <property type="evidence" value="ECO:0007669"/>
    <property type="project" value="InterPro"/>
</dbReference>
<dbReference type="InterPro" id="IPR035965">
    <property type="entry name" value="PAS-like_dom_sf"/>
</dbReference>
<feature type="domain" description="PAC" evidence="7">
    <location>
        <begin position="1"/>
        <end position="17"/>
    </location>
</feature>
<name>A0A327NST2_9BACT</name>
<dbReference type="SUPFAM" id="SSF55785">
    <property type="entry name" value="PYP-like sensor domain (PAS domain)"/>
    <property type="match status" value="1"/>
</dbReference>
<dbReference type="SMART" id="SM00086">
    <property type="entry name" value="PAC"/>
    <property type="match status" value="1"/>
</dbReference>
<dbReference type="Pfam" id="PF08447">
    <property type="entry name" value="PAS_3"/>
    <property type="match status" value="1"/>
</dbReference>
<dbReference type="InterPro" id="IPR036097">
    <property type="entry name" value="HisK_dim/P_sf"/>
</dbReference>
<evidence type="ECO:0000256" key="5">
    <source>
        <dbReference type="ARBA" id="ARBA00022777"/>
    </source>
</evidence>
<dbReference type="SMART" id="SM00091">
    <property type="entry name" value="PAS"/>
    <property type="match status" value="1"/>
</dbReference>
<comment type="caution">
    <text evidence="8">The sequence shown here is derived from an EMBL/GenBank/DDBJ whole genome shotgun (WGS) entry which is preliminary data.</text>
</comment>
<evidence type="ECO:0000313" key="9">
    <source>
        <dbReference type="Proteomes" id="UP000249016"/>
    </source>
</evidence>
<dbReference type="NCBIfam" id="TIGR00229">
    <property type="entry name" value="sensory_box"/>
    <property type="match status" value="1"/>
</dbReference>
<dbReference type="CDD" id="cd00130">
    <property type="entry name" value="PAS"/>
    <property type="match status" value="1"/>
</dbReference>
<dbReference type="PANTHER" id="PTHR43304">
    <property type="entry name" value="PHYTOCHROME-LIKE PROTEIN CPH1"/>
    <property type="match status" value="1"/>
</dbReference>
<evidence type="ECO:0000256" key="1">
    <source>
        <dbReference type="ARBA" id="ARBA00000085"/>
    </source>
</evidence>
<evidence type="ECO:0000256" key="4">
    <source>
        <dbReference type="ARBA" id="ARBA00022679"/>
    </source>
</evidence>
<sequence>MAWDVTDRKLAEEALRESEQRFREIADNVDEVFWIHSANPFRLLYINPAYERIWNRTRQSIYDDPTSFMEGILEEDRPAMIDFFQSYLAGQEGQLEYRLQRPDESIAWLSVRTFIIRNGTGNPVRYIGIVNDITSQKEKELVLHQSLLREQELNQLKSQFVSTASHEFRTP</sequence>
<dbReference type="AlphaFoldDB" id="A0A327NST2"/>
<reference evidence="8 9" key="1">
    <citation type="submission" date="2018-06" db="EMBL/GenBank/DDBJ databases">
        <title>Spirosoma sp. HMF3257 Genome sequencing and assembly.</title>
        <authorList>
            <person name="Kang H."/>
            <person name="Cha I."/>
            <person name="Kim H."/>
            <person name="Kang J."/>
            <person name="Joh K."/>
        </authorList>
    </citation>
    <scope>NUCLEOTIDE SEQUENCE [LARGE SCALE GENOMIC DNA]</scope>
    <source>
        <strain evidence="8 9">HMF3257</strain>
    </source>
</reference>
<keyword evidence="9" id="KW-1185">Reference proteome</keyword>
<dbReference type="SUPFAM" id="SSF47384">
    <property type="entry name" value="Homodimeric domain of signal transducing histidine kinase"/>
    <property type="match status" value="1"/>
</dbReference>
<dbReference type="InterPro" id="IPR052162">
    <property type="entry name" value="Sensor_kinase/Photoreceptor"/>
</dbReference>
<dbReference type="OrthoDB" id="9808408at2"/>